<organism evidence="1 2">
    <name type="scientific">Spartinivicinus marinus</name>
    <dbReference type="NCBI Taxonomy" id="2994442"/>
    <lineage>
        <taxon>Bacteria</taxon>
        <taxon>Pseudomonadati</taxon>
        <taxon>Pseudomonadota</taxon>
        <taxon>Gammaproteobacteria</taxon>
        <taxon>Oceanospirillales</taxon>
        <taxon>Zooshikellaceae</taxon>
        <taxon>Spartinivicinus</taxon>
    </lineage>
</organism>
<keyword evidence="2" id="KW-1185">Reference proteome</keyword>
<dbReference type="InterPro" id="IPR021513">
    <property type="entry name" value="Phage_RSL1_Orf186"/>
</dbReference>
<dbReference type="Proteomes" id="UP000569732">
    <property type="component" value="Unassembled WGS sequence"/>
</dbReference>
<protein>
    <submittedName>
        <fullName evidence="1">DUF3175 domain-containing protein</fullName>
    </submittedName>
</protein>
<gene>
    <name evidence="1" type="ORF">H0A36_14080</name>
</gene>
<dbReference type="Pfam" id="PF11373">
    <property type="entry name" value="DUF3175"/>
    <property type="match status" value="1"/>
</dbReference>
<comment type="caution">
    <text evidence="1">The sequence shown here is derived from an EMBL/GenBank/DDBJ whole genome shotgun (WGS) entry which is preliminary data.</text>
</comment>
<proteinExistence type="predicted"/>
<reference evidence="1 2" key="1">
    <citation type="submission" date="2020-07" db="EMBL/GenBank/DDBJ databases">
        <title>Endozoicomonas sp. nov., isolated from sediment.</title>
        <authorList>
            <person name="Gu T."/>
        </authorList>
    </citation>
    <scope>NUCLEOTIDE SEQUENCE [LARGE SCALE GENOMIC DNA]</scope>
    <source>
        <strain evidence="1 2">SM1973</strain>
    </source>
</reference>
<sequence>MPMLVLYINRASKNLDDEQKQILEKTKDELRRLYV</sequence>
<name>A0A853ID87_9GAMM</name>
<accession>A0A853ID87</accession>
<dbReference type="EMBL" id="JACCKB010000021">
    <property type="protein sequence ID" value="NYZ67145.1"/>
    <property type="molecule type" value="Genomic_DNA"/>
</dbReference>
<dbReference type="AlphaFoldDB" id="A0A853ID87"/>
<evidence type="ECO:0000313" key="1">
    <source>
        <dbReference type="EMBL" id="NYZ67145.1"/>
    </source>
</evidence>
<evidence type="ECO:0000313" key="2">
    <source>
        <dbReference type="Proteomes" id="UP000569732"/>
    </source>
</evidence>